<comment type="caution">
    <text evidence="2">The sequence shown here is derived from an EMBL/GenBank/DDBJ whole genome shotgun (WGS) entry which is preliminary data.</text>
</comment>
<organism evidence="2 3">
    <name type="scientific">Desulfatitalea alkaliphila</name>
    <dbReference type="NCBI Taxonomy" id="2929485"/>
    <lineage>
        <taxon>Bacteria</taxon>
        <taxon>Pseudomonadati</taxon>
        <taxon>Thermodesulfobacteriota</taxon>
        <taxon>Desulfobacteria</taxon>
        <taxon>Desulfobacterales</taxon>
        <taxon>Desulfosarcinaceae</taxon>
        <taxon>Desulfatitalea</taxon>
    </lineage>
</organism>
<evidence type="ECO:0000313" key="2">
    <source>
        <dbReference type="EMBL" id="MCJ8501899.1"/>
    </source>
</evidence>
<feature type="region of interest" description="Disordered" evidence="1">
    <location>
        <begin position="71"/>
        <end position="113"/>
    </location>
</feature>
<dbReference type="AlphaFoldDB" id="A0AA41UK38"/>
<sequence>MTIKAKAYILEEKTTAQQKLANRIALLESKGEQAAAVTRDTIVKKLKADVRKANRRLAAVAAREQLIAGKAEAKAEKAVAKKEKKAAGASKGRKKEEPQPAAKAGKKAKKAAK</sequence>
<feature type="compositionally biased region" description="Basic and acidic residues" evidence="1">
    <location>
        <begin position="71"/>
        <end position="81"/>
    </location>
</feature>
<dbReference type="Proteomes" id="UP001165427">
    <property type="component" value="Unassembled WGS sequence"/>
</dbReference>
<reference evidence="2" key="1">
    <citation type="submission" date="2022-04" db="EMBL/GenBank/DDBJ databases">
        <title>Desulfatitalea alkaliphila sp. nov., a novel anaerobic sulfate-reducing bacterium isolated from terrestrial mud volcano, Taman Peninsula, Russia.</title>
        <authorList>
            <person name="Khomyakova M.A."/>
            <person name="Merkel A.Y."/>
            <person name="Slobodkin A.I."/>
        </authorList>
    </citation>
    <scope>NUCLEOTIDE SEQUENCE</scope>
    <source>
        <strain evidence="2">M08but</strain>
    </source>
</reference>
<feature type="compositionally biased region" description="Basic residues" evidence="1">
    <location>
        <begin position="104"/>
        <end position="113"/>
    </location>
</feature>
<accession>A0AA41UK38</accession>
<evidence type="ECO:0000313" key="3">
    <source>
        <dbReference type="Proteomes" id="UP001165427"/>
    </source>
</evidence>
<evidence type="ECO:0000256" key="1">
    <source>
        <dbReference type="SAM" id="MobiDB-lite"/>
    </source>
</evidence>
<protein>
    <submittedName>
        <fullName evidence="2">Uncharacterized protein</fullName>
    </submittedName>
</protein>
<keyword evidence="3" id="KW-1185">Reference proteome</keyword>
<name>A0AA41UK38_9BACT</name>
<dbReference type="RefSeq" id="WP_246911283.1">
    <property type="nucleotide sequence ID" value="NZ_JALJRB010000018.1"/>
</dbReference>
<gene>
    <name evidence="2" type="ORF">MRX98_15045</name>
</gene>
<dbReference type="EMBL" id="JALJRB010000018">
    <property type="protein sequence ID" value="MCJ8501899.1"/>
    <property type="molecule type" value="Genomic_DNA"/>
</dbReference>
<proteinExistence type="predicted"/>